<proteinExistence type="predicted"/>
<dbReference type="InterPro" id="IPR051218">
    <property type="entry name" value="Sec_MonoDiacylglyc_Lipase"/>
</dbReference>
<name>A0A137NS55_CONC2</name>
<dbReference type="InterPro" id="IPR029058">
    <property type="entry name" value="AB_hydrolase_fold"/>
</dbReference>
<gene>
    <name evidence="2" type="ORF">CONCODRAFT_44388</name>
</gene>
<reference evidence="2 3" key="1">
    <citation type="journal article" date="2015" name="Genome Biol. Evol.">
        <title>Phylogenomic analyses indicate that early fungi evolved digesting cell walls of algal ancestors of land plants.</title>
        <authorList>
            <person name="Chang Y."/>
            <person name="Wang S."/>
            <person name="Sekimoto S."/>
            <person name="Aerts A.L."/>
            <person name="Choi C."/>
            <person name="Clum A."/>
            <person name="LaButti K.M."/>
            <person name="Lindquist E.A."/>
            <person name="Yee Ngan C."/>
            <person name="Ohm R.A."/>
            <person name="Salamov A.A."/>
            <person name="Grigoriev I.V."/>
            <person name="Spatafora J.W."/>
            <person name="Berbee M.L."/>
        </authorList>
    </citation>
    <scope>NUCLEOTIDE SEQUENCE [LARGE SCALE GENOMIC DNA]</scope>
    <source>
        <strain evidence="2 3">NRRL 28638</strain>
    </source>
</reference>
<dbReference type="PANTHER" id="PTHR45856:SF25">
    <property type="entry name" value="FUNGAL LIPASE-LIKE DOMAIN-CONTAINING PROTEIN"/>
    <property type="match status" value="1"/>
</dbReference>
<dbReference type="EMBL" id="KQ964851">
    <property type="protein sequence ID" value="KXN65591.1"/>
    <property type="molecule type" value="Genomic_DNA"/>
</dbReference>
<dbReference type="SUPFAM" id="SSF53474">
    <property type="entry name" value="alpha/beta-Hydrolases"/>
    <property type="match status" value="1"/>
</dbReference>
<keyword evidence="3" id="KW-1185">Reference proteome</keyword>
<sequence>MAFDELNAKITSEEEARSFIKYAGAAYCNKRSLLNWNCDNCNGYTTGSSETVYFSKQKTSAAGYLTVNKNKKLIVLSYRGTKDIVNWLYNLDFSFVSADLDWPYNNAGIHSGFDATTKSLLSNSTDAIQNALGKYPTFKVVFTGHSLGGALAALTAFRLAQNGVIPWEKINLITYGQPRLGTPEFADFLNAQAWTSTRVTSYGDLIAISYGRSLGYAHNQHNMHINKYGQTIQCSTYKEDKNCIGYIGDFSREAHFTYWDQRIKTKC</sequence>
<organism evidence="2 3">
    <name type="scientific">Conidiobolus coronatus (strain ATCC 28846 / CBS 209.66 / NRRL 28638)</name>
    <name type="common">Delacroixia coronata</name>
    <dbReference type="NCBI Taxonomy" id="796925"/>
    <lineage>
        <taxon>Eukaryota</taxon>
        <taxon>Fungi</taxon>
        <taxon>Fungi incertae sedis</taxon>
        <taxon>Zoopagomycota</taxon>
        <taxon>Entomophthoromycotina</taxon>
        <taxon>Entomophthoromycetes</taxon>
        <taxon>Entomophthorales</taxon>
        <taxon>Ancylistaceae</taxon>
        <taxon>Conidiobolus</taxon>
    </lineage>
</organism>
<dbReference type="GO" id="GO:0006629">
    <property type="term" value="P:lipid metabolic process"/>
    <property type="evidence" value="ECO:0007669"/>
    <property type="project" value="InterPro"/>
</dbReference>
<protein>
    <submittedName>
        <fullName evidence="2">Alpha/beta-hydrolase</fullName>
    </submittedName>
</protein>
<dbReference type="Pfam" id="PF01764">
    <property type="entry name" value="Lipase_3"/>
    <property type="match status" value="1"/>
</dbReference>
<dbReference type="AlphaFoldDB" id="A0A137NS55"/>
<evidence type="ECO:0000259" key="1">
    <source>
        <dbReference type="Pfam" id="PF01764"/>
    </source>
</evidence>
<evidence type="ECO:0000313" key="2">
    <source>
        <dbReference type="EMBL" id="KXN65591.1"/>
    </source>
</evidence>
<dbReference type="OrthoDB" id="426718at2759"/>
<dbReference type="Gene3D" id="3.40.50.1820">
    <property type="entry name" value="alpha/beta hydrolase"/>
    <property type="match status" value="1"/>
</dbReference>
<evidence type="ECO:0000313" key="3">
    <source>
        <dbReference type="Proteomes" id="UP000070444"/>
    </source>
</evidence>
<dbReference type="InterPro" id="IPR002921">
    <property type="entry name" value="Fungal_lipase-type"/>
</dbReference>
<dbReference type="GO" id="GO:0016787">
    <property type="term" value="F:hydrolase activity"/>
    <property type="evidence" value="ECO:0007669"/>
    <property type="project" value="UniProtKB-KW"/>
</dbReference>
<feature type="domain" description="Fungal lipase-type" evidence="1">
    <location>
        <begin position="75"/>
        <end position="207"/>
    </location>
</feature>
<accession>A0A137NS55</accession>
<dbReference type="Proteomes" id="UP000070444">
    <property type="component" value="Unassembled WGS sequence"/>
</dbReference>
<dbReference type="OMA" id="SEIHIQS"/>
<dbReference type="CDD" id="cd00519">
    <property type="entry name" value="Lipase_3"/>
    <property type="match status" value="1"/>
</dbReference>
<dbReference type="PANTHER" id="PTHR45856">
    <property type="entry name" value="ALPHA/BETA-HYDROLASES SUPERFAMILY PROTEIN"/>
    <property type="match status" value="1"/>
</dbReference>
<keyword evidence="2" id="KW-0378">Hydrolase</keyword>